<dbReference type="PANTHER" id="PTHR40124">
    <property type="match status" value="1"/>
</dbReference>
<protein>
    <recommendedName>
        <fullName evidence="1">Polysaccharide lyase 14 domain-containing protein</fullName>
    </recommendedName>
</protein>
<keyword evidence="3" id="KW-1185">Reference proteome</keyword>
<reference evidence="2 3" key="1">
    <citation type="journal article" date="2021" name="Mar. Drugs">
        <title>Genome Reduction and Secondary Metabolism of the Marine Sponge-Associated Cyanobacterium Leptothoe.</title>
        <authorList>
            <person name="Konstantinou D."/>
            <person name="Popin R.V."/>
            <person name="Fewer D.P."/>
            <person name="Sivonen K."/>
            <person name="Gkelis S."/>
        </authorList>
    </citation>
    <scope>NUCLEOTIDE SEQUENCE [LARGE SCALE GENOMIC DNA]</scope>
    <source>
        <strain evidence="2 3">TAU-MAC 1615</strain>
    </source>
</reference>
<feature type="domain" description="Polysaccharide lyase 14" evidence="1">
    <location>
        <begin position="87"/>
        <end position="282"/>
    </location>
</feature>
<comment type="caution">
    <text evidence="2">The sequence shown here is derived from an EMBL/GenBank/DDBJ whole genome shotgun (WGS) entry which is preliminary data.</text>
</comment>
<evidence type="ECO:0000259" key="1">
    <source>
        <dbReference type="Pfam" id="PF21294"/>
    </source>
</evidence>
<accession>A0ABS5Y7C4</accession>
<evidence type="ECO:0000313" key="2">
    <source>
        <dbReference type="EMBL" id="MBT9313501.1"/>
    </source>
</evidence>
<evidence type="ECO:0000313" key="3">
    <source>
        <dbReference type="Proteomes" id="UP001196661"/>
    </source>
</evidence>
<gene>
    <name evidence="2" type="ORF">IXB28_14905</name>
</gene>
<dbReference type="RefSeq" id="WP_215619388.1">
    <property type="nucleotide sequence ID" value="NZ_JADOER010000013.1"/>
</dbReference>
<name>A0ABS5Y7C4_9CYAN</name>
<dbReference type="InterPro" id="IPR048958">
    <property type="entry name" value="Polysacc_lyase_14"/>
</dbReference>
<proteinExistence type="predicted"/>
<dbReference type="Proteomes" id="UP001196661">
    <property type="component" value="Unassembled WGS sequence"/>
</dbReference>
<dbReference type="PANTHER" id="PTHR40124:SF1">
    <property type="entry name" value="DISAGGREGATASE RELATED REPEAT PROTEIN"/>
    <property type="match status" value="1"/>
</dbReference>
<organism evidence="2 3">
    <name type="scientific">Leptothoe kymatousa TAU-MAC 1615</name>
    <dbReference type="NCBI Taxonomy" id="2364775"/>
    <lineage>
        <taxon>Bacteria</taxon>
        <taxon>Bacillati</taxon>
        <taxon>Cyanobacteriota</taxon>
        <taxon>Cyanophyceae</taxon>
        <taxon>Nodosilineales</taxon>
        <taxon>Cymatolegaceae</taxon>
        <taxon>Leptothoe</taxon>
        <taxon>Leptothoe kymatousa</taxon>
    </lineage>
</organism>
<sequence>MPPSLSETPRGSTLGLTLATAMVLLSTGCQSLEAPSAIAPADAQSSNAQLWQSDLSQADWQTNWEPREDKSWGRDNIEILPDGQTFDHILRVHYPTGSASPSVSRNTDTPLGGAQFYSDLFLPGEDRLRLTYHVRFAEDFNFVKGGKLPGLFGGIGASDGNRVDGTDGFSTRLMWRQNGQGEVYAHLPTSQNYGTSLGLGTWQFLPGTWYRIDQEVRLNHPKRADGYLRLWVNGDLVVNQAGVGFRTTRSLKIDGIFFSTFFGGGDSSWATPQATYVDFADFAISSVAK</sequence>
<dbReference type="EMBL" id="JADOER010000013">
    <property type="protein sequence ID" value="MBT9313501.1"/>
    <property type="molecule type" value="Genomic_DNA"/>
</dbReference>
<dbReference type="Pfam" id="PF21294">
    <property type="entry name" value="Polysacc_lyase_14"/>
    <property type="match status" value="1"/>
</dbReference>
<dbReference type="Gene3D" id="2.60.120.200">
    <property type="match status" value="1"/>
</dbReference>